<feature type="transmembrane region" description="Helical" evidence="1">
    <location>
        <begin position="21"/>
        <end position="39"/>
    </location>
</feature>
<dbReference type="AlphaFoldDB" id="X0S8R8"/>
<name>X0S8R8_9ZZZZ</name>
<evidence type="ECO:0000313" key="2">
    <source>
        <dbReference type="EMBL" id="GAF77409.1"/>
    </source>
</evidence>
<reference evidence="2" key="1">
    <citation type="journal article" date="2014" name="Front. Microbiol.">
        <title>High frequency of phylogenetically diverse reductive dehalogenase-homologous genes in deep subseafloor sedimentary metagenomes.</title>
        <authorList>
            <person name="Kawai M."/>
            <person name="Futagami T."/>
            <person name="Toyoda A."/>
            <person name="Takaki Y."/>
            <person name="Nishi S."/>
            <person name="Hori S."/>
            <person name="Arai W."/>
            <person name="Tsubouchi T."/>
            <person name="Morono Y."/>
            <person name="Uchiyama I."/>
            <person name="Ito T."/>
            <person name="Fujiyama A."/>
            <person name="Inagaki F."/>
            <person name="Takami H."/>
        </authorList>
    </citation>
    <scope>NUCLEOTIDE SEQUENCE</scope>
    <source>
        <strain evidence="2">Expedition CK06-06</strain>
    </source>
</reference>
<keyword evidence="1" id="KW-0472">Membrane</keyword>
<proteinExistence type="predicted"/>
<dbReference type="EMBL" id="BARS01000443">
    <property type="protein sequence ID" value="GAF77409.1"/>
    <property type="molecule type" value="Genomic_DNA"/>
</dbReference>
<feature type="transmembrane region" description="Helical" evidence="1">
    <location>
        <begin position="51"/>
        <end position="72"/>
    </location>
</feature>
<keyword evidence="1" id="KW-1133">Transmembrane helix</keyword>
<gene>
    <name evidence="2" type="ORF">S01H1_01087</name>
</gene>
<accession>X0S8R8</accession>
<organism evidence="2">
    <name type="scientific">marine sediment metagenome</name>
    <dbReference type="NCBI Taxonomy" id="412755"/>
    <lineage>
        <taxon>unclassified sequences</taxon>
        <taxon>metagenomes</taxon>
        <taxon>ecological metagenomes</taxon>
    </lineage>
</organism>
<sequence length="144" mass="15632">MIFAIGTILAFCDSFFGISPIIWFAMPMLCCSVLVGAGMQGLASAGFADRGWVLAAAAIMCTLAIVTLLLAAKYFQKFLGMGAGYAKLFTEAGKMYVLGAIVAAIIFFMIRAKLRMRQLRRIVLYAAMAVDIFLGAMFIVYKIL</sequence>
<feature type="transmembrane region" description="Helical" evidence="1">
    <location>
        <begin position="122"/>
        <end position="141"/>
    </location>
</feature>
<protein>
    <submittedName>
        <fullName evidence="2">Uncharacterized protein</fullName>
    </submittedName>
</protein>
<keyword evidence="1" id="KW-0812">Transmembrane</keyword>
<evidence type="ECO:0000256" key="1">
    <source>
        <dbReference type="SAM" id="Phobius"/>
    </source>
</evidence>
<comment type="caution">
    <text evidence="2">The sequence shown here is derived from an EMBL/GenBank/DDBJ whole genome shotgun (WGS) entry which is preliminary data.</text>
</comment>
<feature type="transmembrane region" description="Helical" evidence="1">
    <location>
        <begin position="92"/>
        <end position="110"/>
    </location>
</feature>